<dbReference type="InterPro" id="IPR008979">
    <property type="entry name" value="Galactose-bd-like_sf"/>
</dbReference>
<feature type="domain" description="Glycoside hydrolase family 2 immunoglobulin-like beta-sandwich" evidence="4">
    <location>
        <begin position="171"/>
        <end position="278"/>
    </location>
</feature>
<evidence type="ECO:0000259" key="5">
    <source>
        <dbReference type="Pfam" id="PF02836"/>
    </source>
</evidence>
<keyword evidence="3" id="KW-0326">Glycosidase</keyword>
<dbReference type="PANTHER" id="PTHR42732">
    <property type="entry name" value="BETA-GALACTOSIDASE"/>
    <property type="match status" value="1"/>
</dbReference>
<keyword evidence="8" id="KW-1185">Reference proteome</keyword>
<dbReference type="RefSeq" id="WP_094013624.1">
    <property type="nucleotide sequence ID" value="NZ_NMQW01000004.1"/>
</dbReference>
<dbReference type="Gene3D" id="2.60.120.260">
    <property type="entry name" value="Galactose-binding domain-like"/>
    <property type="match status" value="1"/>
</dbReference>
<dbReference type="PRINTS" id="PR00132">
    <property type="entry name" value="GLHYDRLASE2"/>
</dbReference>
<evidence type="ECO:0000259" key="4">
    <source>
        <dbReference type="Pfam" id="PF00703"/>
    </source>
</evidence>
<dbReference type="Gene3D" id="3.20.20.80">
    <property type="entry name" value="Glycosidases"/>
    <property type="match status" value="1"/>
</dbReference>
<keyword evidence="2 7" id="KW-0378">Hydrolase</keyword>
<comment type="caution">
    <text evidence="7">The sequence shown here is derived from an EMBL/GenBank/DDBJ whole genome shotgun (WGS) entry which is preliminary data.</text>
</comment>
<dbReference type="SUPFAM" id="SSF49303">
    <property type="entry name" value="beta-Galactosidase/glucuronidase domain"/>
    <property type="match status" value="1"/>
</dbReference>
<dbReference type="InterPro" id="IPR017853">
    <property type="entry name" value="GH"/>
</dbReference>
<dbReference type="InterPro" id="IPR006103">
    <property type="entry name" value="Glyco_hydro_2_cat"/>
</dbReference>
<dbReference type="EMBL" id="NMQW01000004">
    <property type="protein sequence ID" value="OXM87550.1"/>
    <property type="molecule type" value="Genomic_DNA"/>
</dbReference>
<dbReference type="InterPro" id="IPR006101">
    <property type="entry name" value="Glyco_hydro_2"/>
</dbReference>
<dbReference type="InterPro" id="IPR006102">
    <property type="entry name" value="Ig-like_GH2"/>
</dbReference>
<name>A0A229UW06_9BACL</name>
<dbReference type="Gene3D" id="2.60.40.10">
    <property type="entry name" value="Immunoglobulins"/>
    <property type="match status" value="2"/>
</dbReference>
<dbReference type="OrthoDB" id="9762066at2"/>
<feature type="domain" description="Glycoside hydrolase family 2 catalytic" evidence="5">
    <location>
        <begin position="283"/>
        <end position="461"/>
    </location>
</feature>
<protein>
    <submittedName>
        <fullName evidence="7">Glycoside hydrolase family 2</fullName>
    </submittedName>
</protein>
<organism evidence="7 8">
    <name type="scientific">Paenibacillus rigui</name>
    <dbReference type="NCBI Taxonomy" id="554312"/>
    <lineage>
        <taxon>Bacteria</taxon>
        <taxon>Bacillati</taxon>
        <taxon>Bacillota</taxon>
        <taxon>Bacilli</taxon>
        <taxon>Bacillales</taxon>
        <taxon>Paenibacillaceae</taxon>
        <taxon>Paenibacillus</taxon>
    </lineage>
</organism>
<dbReference type="Pfam" id="PF00703">
    <property type="entry name" value="Glyco_hydro_2"/>
    <property type="match status" value="1"/>
</dbReference>
<dbReference type="SUPFAM" id="SSF51445">
    <property type="entry name" value="(Trans)glycosidases"/>
    <property type="match status" value="1"/>
</dbReference>
<reference evidence="7 8" key="1">
    <citation type="submission" date="2017-07" db="EMBL/GenBank/DDBJ databases">
        <title>Genome sequencing and assembly of Paenibacillus rigui.</title>
        <authorList>
            <person name="Mayilraj S."/>
        </authorList>
    </citation>
    <scope>NUCLEOTIDE SEQUENCE [LARGE SCALE GENOMIC DNA]</scope>
    <source>
        <strain evidence="7 8">JCM 16352</strain>
    </source>
</reference>
<evidence type="ECO:0000313" key="7">
    <source>
        <dbReference type="EMBL" id="OXM87550.1"/>
    </source>
</evidence>
<dbReference type="Pfam" id="PF16355">
    <property type="entry name" value="DUF4982"/>
    <property type="match status" value="1"/>
</dbReference>
<dbReference type="SUPFAM" id="SSF49785">
    <property type="entry name" value="Galactose-binding domain-like"/>
    <property type="match status" value="1"/>
</dbReference>
<evidence type="ECO:0000256" key="2">
    <source>
        <dbReference type="ARBA" id="ARBA00022801"/>
    </source>
</evidence>
<accession>A0A229UW06</accession>
<dbReference type="PANTHER" id="PTHR42732:SF1">
    <property type="entry name" value="BETA-MANNOSIDASE"/>
    <property type="match status" value="1"/>
</dbReference>
<dbReference type="InterPro" id="IPR013783">
    <property type="entry name" value="Ig-like_fold"/>
</dbReference>
<dbReference type="InterPro" id="IPR032311">
    <property type="entry name" value="DUF4982"/>
</dbReference>
<comment type="similarity">
    <text evidence="1">Belongs to the glycosyl hydrolase 2 family.</text>
</comment>
<dbReference type="Proteomes" id="UP000215509">
    <property type="component" value="Unassembled WGS sequence"/>
</dbReference>
<dbReference type="InterPro" id="IPR036156">
    <property type="entry name" value="Beta-gal/glucu_dom_sf"/>
</dbReference>
<dbReference type="Pfam" id="PF02836">
    <property type="entry name" value="Glyco_hydro_2_C"/>
    <property type="match status" value="1"/>
</dbReference>
<dbReference type="InterPro" id="IPR051913">
    <property type="entry name" value="GH2_Domain-Containing"/>
</dbReference>
<gene>
    <name evidence="7" type="ORF">CF651_04275</name>
</gene>
<feature type="domain" description="DUF4982" evidence="6">
    <location>
        <begin position="624"/>
        <end position="686"/>
    </location>
</feature>
<dbReference type="GO" id="GO:0005975">
    <property type="term" value="P:carbohydrate metabolic process"/>
    <property type="evidence" value="ECO:0007669"/>
    <property type="project" value="InterPro"/>
</dbReference>
<evidence type="ECO:0000256" key="3">
    <source>
        <dbReference type="ARBA" id="ARBA00023295"/>
    </source>
</evidence>
<proteinExistence type="inferred from homology"/>
<dbReference type="GO" id="GO:0004553">
    <property type="term" value="F:hydrolase activity, hydrolyzing O-glycosyl compounds"/>
    <property type="evidence" value="ECO:0007669"/>
    <property type="project" value="InterPro"/>
</dbReference>
<evidence type="ECO:0000256" key="1">
    <source>
        <dbReference type="ARBA" id="ARBA00007401"/>
    </source>
</evidence>
<evidence type="ECO:0000259" key="6">
    <source>
        <dbReference type="Pfam" id="PF16355"/>
    </source>
</evidence>
<evidence type="ECO:0000313" key="8">
    <source>
        <dbReference type="Proteomes" id="UP000215509"/>
    </source>
</evidence>
<dbReference type="AlphaFoldDB" id="A0A229UW06"/>
<sequence>MIKQRLISGWEHHRGSLGGPWEAWRQDKLQNHYNVPWHPVELPHSYNGLDVLDPDGKYYQGQGWYRTKLALDNPYPHGRTLLHFEGAGQRTDVYVYTSQVGSHLGGYDEFMVDITAAAEEARSIERYQGLTPIAVACDNSRELETIPSDASDFNLYGGVYRYLNLVYVPAVSVERVHVEPQLSNDVTRCTVKVRASLYNPEGHGQEVKLTVRLRDGEGKELKTFEISSKPWEGMKELAVYELANPTLWTTDAPYLYSCTVELASAYGRTEQTERFGARSFEFVNKGPFKLNGERLLLRGTHRHEDHAGVGPAMTEDMIRTEMQLIKDMGVNFIRLGHYQQSRIVLELCDELGILVWEEIPWCRGGLGGEQYKQQCRDMLAAMIEQHYNHPSVILWGLGNENDWECDFDYFDIPAIQTFMKELHELSHQLDPNRLTAIRRCEFCKDIIDVYSPSIWAGWYRGIYTDYEESSRQAFENVDSFFHMEWGADNLATRHVEKTYTGFEFIGRGDGNTDERDGDYLLTGGDPRVSRDGDWSETYFCEMIDWYLKSQEKMDWLTGAAQWAFKDFATPVRPDSPIPYLNMKGIIERDFTKKDAYYVYQSYWTSKPMARIYGHTMPVRWGQEGERKQIKVYSNCTEAELFVNGASLGVKQRDSQNFPAAGLRWDTVLEPGVNHVKVVAAKDGITVTDELSFEYQTQSWGEPAELKLNAQPQANGHILVEALAYDAKGVLCLDAIHFVRFGIAGDGRLIDCQGTVRGSSLIQLANGRSRILIDPAGGSAASVPVTGFVSASGPASGAGAGAAAAGSTGASGAVPLGGNAAAEGADASAASSGGSAVSAADASTVRKPVSVVSVASAGLATAFITI</sequence>